<evidence type="ECO:0000313" key="1">
    <source>
        <dbReference type="EMBL" id="KAF4075723.1"/>
    </source>
</evidence>
<comment type="caution">
    <text evidence="1">The sequence shown here is derived from an EMBL/GenBank/DDBJ whole genome shotgun (WGS) entry which is preliminary data.</text>
</comment>
<sequence>MEVGTKFHGTIFQSLVFNVLTICHTALELINELHFNMLHINQNQHIHLTPPGLGVRFPQLSCVCGVCMFSPGVSSGYSGFLPQAKDMHGRPIGMSKVPVVYECVCDCAL</sequence>
<keyword evidence="2" id="KW-1185">Reference proteome</keyword>
<dbReference type="Proteomes" id="UP000593565">
    <property type="component" value="Unassembled WGS sequence"/>
</dbReference>
<protein>
    <submittedName>
        <fullName evidence="1">Uncharacterized protein</fullName>
    </submittedName>
</protein>
<proteinExistence type="predicted"/>
<organism evidence="1 2">
    <name type="scientific">Ameiurus melas</name>
    <name type="common">Black bullhead</name>
    <name type="synonym">Silurus melas</name>
    <dbReference type="NCBI Taxonomy" id="219545"/>
    <lineage>
        <taxon>Eukaryota</taxon>
        <taxon>Metazoa</taxon>
        <taxon>Chordata</taxon>
        <taxon>Craniata</taxon>
        <taxon>Vertebrata</taxon>
        <taxon>Euteleostomi</taxon>
        <taxon>Actinopterygii</taxon>
        <taxon>Neopterygii</taxon>
        <taxon>Teleostei</taxon>
        <taxon>Ostariophysi</taxon>
        <taxon>Siluriformes</taxon>
        <taxon>Ictaluridae</taxon>
        <taxon>Ameiurus</taxon>
    </lineage>
</organism>
<dbReference type="EMBL" id="JAAGNN010000020">
    <property type="protein sequence ID" value="KAF4075723.1"/>
    <property type="molecule type" value="Genomic_DNA"/>
</dbReference>
<gene>
    <name evidence="1" type="ORF">AMELA_G00222170</name>
</gene>
<name>A0A7J5ZZ60_AMEME</name>
<dbReference type="AlphaFoldDB" id="A0A7J5ZZ60"/>
<reference evidence="1 2" key="1">
    <citation type="submission" date="2020-02" db="EMBL/GenBank/DDBJ databases">
        <title>A chromosome-scale genome assembly of the black bullhead catfish (Ameiurus melas).</title>
        <authorList>
            <person name="Wen M."/>
            <person name="Zham M."/>
            <person name="Cabau C."/>
            <person name="Klopp C."/>
            <person name="Donnadieu C."/>
            <person name="Roques C."/>
            <person name="Bouchez O."/>
            <person name="Lampietro C."/>
            <person name="Jouanno E."/>
            <person name="Herpin A."/>
            <person name="Louis A."/>
            <person name="Berthelot C."/>
            <person name="Parey E."/>
            <person name="Roest-Crollius H."/>
            <person name="Braasch I."/>
            <person name="Postlethwait J."/>
            <person name="Robinson-Rechavi M."/>
            <person name="Echchiki A."/>
            <person name="Begum T."/>
            <person name="Montfort J."/>
            <person name="Schartl M."/>
            <person name="Bobe J."/>
            <person name="Guiguen Y."/>
        </authorList>
    </citation>
    <scope>NUCLEOTIDE SEQUENCE [LARGE SCALE GENOMIC DNA]</scope>
    <source>
        <strain evidence="1">M_S1</strain>
        <tissue evidence="1">Blood</tissue>
    </source>
</reference>
<evidence type="ECO:0000313" key="2">
    <source>
        <dbReference type="Proteomes" id="UP000593565"/>
    </source>
</evidence>
<accession>A0A7J5ZZ60</accession>